<feature type="transmembrane region" description="Helical" evidence="1">
    <location>
        <begin position="36"/>
        <end position="59"/>
    </location>
</feature>
<evidence type="ECO:0000313" key="2">
    <source>
        <dbReference type="EMBL" id="SEI19103.1"/>
    </source>
</evidence>
<evidence type="ECO:0000313" key="3">
    <source>
        <dbReference type="Proteomes" id="UP000182272"/>
    </source>
</evidence>
<evidence type="ECO:0008006" key="4">
    <source>
        <dbReference type="Google" id="ProtNLM"/>
    </source>
</evidence>
<dbReference type="AlphaFoldDB" id="A0A1H6NS01"/>
<name>A0A1H6NS01_9PSED</name>
<dbReference type="Proteomes" id="UP000182272">
    <property type="component" value="Chromosome I"/>
</dbReference>
<keyword evidence="1" id="KW-0472">Membrane</keyword>
<gene>
    <name evidence="2" type="ORF">SAMN05216581_3870</name>
</gene>
<keyword evidence="1" id="KW-0812">Transmembrane</keyword>
<organism evidence="2 3">
    <name type="scientific">Pseudomonas asplenii</name>
    <dbReference type="NCBI Taxonomy" id="53407"/>
    <lineage>
        <taxon>Bacteria</taxon>
        <taxon>Pseudomonadati</taxon>
        <taxon>Pseudomonadota</taxon>
        <taxon>Gammaproteobacteria</taxon>
        <taxon>Pseudomonadales</taxon>
        <taxon>Pseudomonadaceae</taxon>
        <taxon>Pseudomonas</taxon>
    </lineage>
</organism>
<dbReference type="RefSeq" id="WP_081354507.1">
    <property type="nucleotide sequence ID" value="NZ_LT629972.1"/>
</dbReference>
<dbReference type="EMBL" id="LT629972">
    <property type="protein sequence ID" value="SEI19103.1"/>
    <property type="molecule type" value="Genomic_DNA"/>
</dbReference>
<protein>
    <recommendedName>
        <fullName evidence="4">DUF4760 domain-containing protein</fullName>
    </recommendedName>
</protein>
<proteinExistence type="predicted"/>
<accession>A0A1H6NS01</accession>
<evidence type="ECO:0000256" key="1">
    <source>
        <dbReference type="SAM" id="Phobius"/>
    </source>
</evidence>
<sequence>MDRVILLGCILLLLTGLSVGLGINTSEGGVKSVRDALELLSFAGTVVTAIVAAIALTSWHAQFRHSERWKAVKKFQESLDGGRAASHYVNLVFRMVANNQMAAWHEKKINFSDDFESGQRAWFDQCLKVERAWQELENIFEGKELDFLLSHKDVEQQVNDFAGMLIRYFINFEVTELSALYQHTMDCIEGARNGKAKIFEQTGLL</sequence>
<keyword evidence="1" id="KW-1133">Transmembrane helix</keyword>
<reference evidence="2 3" key="1">
    <citation type="submission" date="2016-10" db="EMBL/GenBank/DDBJ databases">
        <authorList>
            <person name="de Groot N.N."/>
        </authorList>
    </citation>
    <scope>NUCLEOTIDE SEQUENCE [LARGE SCALE GENOMIC DNA]</scope>
    <source>
        <strain evidence="2 3">LMG 2158</strain>
    </source>
</reference>